<dbReference type="InterPro" id="IPR045339">
    <property type="entry name" value="DUF6534"/>
</dbReference>
<proteinExistence type="predicted"/>
<protein>
    <recommendedName>
        <fullName evidence="3">DUF6534 domain-containing protein</fullName>
    </recommendedName>
</protein>
<feature type="transmembrane region" description="Helical" evidence="2">
    <location>
        <begin position="201"/>
        <end position="222"/>
    </location>
</feature>
<keyword evidence="2" id="KW-0812">Transmembrane</keyword>
<sequence>MAAVATPNVELLFGPMLMGVFINMMLYGIMVVQTYHYYQTFKRDAPWIKYLVLYLFVIETLNSACDMAMMWQALIQDYGQPPKFFPTLFAAEPIVIVMVSTPIQIFFAWRIKLLTKSNILPLLIVALSIVSLGGGTYTTALIIKIKLFSRKPELHWPALVWFLSATLADVMITAVLVMTLSRRKTGFIATDDAISKIIRMTVQTGMITAFFAIGDVVFFMTLPHTALNFLWDLSLSKLYTNCLLSTLNARESLQDLTGYQSQQRHISSSGQNRRPEERTDQPAHILSSSMYELDTHKVHHDMEYGVTITKIVETREDPITTPTQ</sequence>
<dbReference type="PANTHER" id="PTHR40465">
    <property type="entry name" value="CHROMOSOME 1, WHOLE GENOME SHOTGUN SEQUENCE"/>
    <property type="match status" value="1"/>
</dbReference>
<feature type="transmembrane region" description="Helical" evidence="2">
    <location>
        <begin position="84"/>
        <end position="107"/>
    </location>
</feature>
<keyword evidence="2" id="KW-1133">Transmembrane helix</keyword>
<dbReference type="Proteomes" id="UP000284706">
    <property type="component" value="Unassembled WGS sequence"/>
</dbReference>
<feature type="region of interest" description="Disordered" evidence="1">
    <location>
        <begin position="260"/>
        <end position="280"/>
    </location>
</feature>
<feature type="transmembrane region" description="Helical" evidence="2">
    <location>
        <begin position="12"/>
        <end position="38"/>
    </location>
</feature>
<dbReference type="OrthoDB" id="3265526at2759"/>
<accession>A0A409XYT0</accession>
<feature type="transmembrane region" description="Helical" evidence="2">
    <location>
        <begin position="119"/>
        <end position="143"/>
    </location>
</feature>
<feature type="transmembrane region" description="Helical" evidence="2">
    <location>
        <begin position="158"/>
        <end position="180"/>
    </location>
</feature>
<evidence type="ECO:0000256" key="1">
    <source>
        <dbReference type="SAM" id="MobiDB-lite"/>
    </source>
</evidence>
<dbReference type="InParanoid" id="A0A409XYT0"/>
<feature type="transmembrane region" description="Helical" evidence="2">
    <location>
        <begin position="50"/>
        <end position="72"/>
    </location>
</feature>
<gene>
    <name evidence="4" type="ORF">CVT26_015577</name>
</gene>
<evidence type="ECO:0000313" key="5">
    <source>
        <dbReference type="Proteomes" id="UP000284706"/>
    </source>
</evidence>
<dbReference type="AlphaFoldDB" id="A0A409XYT0"/>
<dbReference type="PANTHER" id="PTHR40465:SF1">
    <property type="entry name" value="DUF6534 DOMAIN-CONTAINING PROTEIN"/>
    <property type="match status" value="1"/>
</dbReference>
<reference evidence="4 5" key="1">
    <citation type="journal article" date="2018" name="Evol. Lett.">
        <title>Horizontal gene cluster transfer increased hallucinogenic mushroom diversity.</title>
        <authorList>
            <person name="Reynolds H.T."/>
            <person name="Vijayakumar V."/>
            <person name="Gluck-Thaler E."/>
            <person name="Korotkin H.B."/>
            <person name="Matheny P.B."/>
            <person name="Slot J.C."/>
        </authorList>
    </citation>
    <scope>NUCLEOTIDE SEQUENCE [LARGE SCALE GENOMIC DNA]</scope>
    <source>
        <strain evidence="4 5">SRW20</strain>
    </source>
</reference>
<dbReference type="EMBL" id="NHYE01001408">
    <property type="protein sequence ID" value="PPQ95885.1"/>
    <property type="molecule type" value="Genomic_DNA"/>
</dbReference>
<evidence type="ECO:0000313" key="4">
    <source>
        <dbReference type="EMBL" id="PPQ95885.1"/>
    </source>
</evidence>
<dbReference type="Pfam" id="PF20152">
    <property type="entry name" value="DUF6534"/>
    <property type="match status" value="1"/>
</dbReference>
<feature type="compositionally biased region" description="Polar residues" evidence="1">
    <location>
        <begin position="260"/>
        <end position="272"/>
    </location>
</feature>
<keyword evidence="5" id="KW-1185">Reference proteome</keyword>
<organism evidence="4 5">
    <name type="scientific">Gymnopilus dilepis</name>
    <dbReference type="NCBI Taxonomy" id="231916"/>
    <lineage>
        <taxon>Eukaryota</taxon>
        <taxon>Fungi</taxon>
        <taxon>Dikarya</taxon>
        <taxon>Basidiomycota</taxon>
        <taxon>Agaricomycotina</taxon>
        <taxon>Agaricomycetes</taxon>
        <taxon>Agaricomycetidae</taxon>
        <taxon>Agaricales</taxon>
        <taxon>Agaricineae</taxon>
        <taxon>Hymenogastraceae</taxon>
        <taxon>Gymnopilus</taxon>
    </lineage>
</organism>
<dbReference type="STRING" id="231916.A0A409XYT0"/>
<comment type="caution">
    <text evidence="4">The sequence shown here is derived from an EMBL/GenBank/DDBJ whole genome shotgun (WGS) entry which is preliminary data.</text>
</comment>
<evidence type="ECO:0000256" key="2">
    <source>
        <dbReference type="SAM" id="Phobius"/>
    </source>
</evidence>
<evidence type="ECO:0000259" key="3">
    <source>
        <dbReference type="Pfam" id="PF20152"/>
    </source>
</evidence>
<keyword evidence="2" id="KW-0472">Membrane</keyword>
<feature type="domain" description="DUF6534" evidence="3">
    <location>
        <begin position="166"/>
        <end position="252"/>
    </location>
</feature>
<name>A0A409XYT0_9AGAR</name>